<name>L0F546_DESDL</name>
<dbReference type="EMBL" id="CP003344">
    <property type="protein sequence ID" value="AGA68155.1"/>
    <property type="molecule type" value="Genomic_DNA"/>
</dbReference>
<dbReference type="OrthoDB" id="2028780at2"/>
<dbReference type="HOGENOM" id="CLU_1033368_0_0_9"/>
<sequence length="269" mass="32356">MLPVYLNKVSDEFIKRINQNISDMFDMFIVTADGADCYKEMLPIVFPKHYCKNIVKCKGVLYELRDMVLDNYKRNYLKPLYEYILFQMINWWFDVTEENFRDGYITFITNFDGYEFKNEQEQYWINDDIHFYIENMFQDLDFLDLHMFIDVYRLNPDFAENAFGINFSDYTDLLPDDIIKEFDKRMADISNDEKFFEKLLKAIIFACLQLQGNRKFKDAIENERNSFISSILEYYGSREPMFRMSLSHLSGKTEPSFRVESHVWIANSC</sequence>
<evidence type="ECO:0000313" key="2">
    <source>
        <dbReference type="Proteomes" id="UP000010797"/>
    </source>
</evidence>
<dbReference type="RefSeq" id="WP_015261157.1">
    <property type="nucleotide sequence ID" value="NC_019903.1"/>
</dbReference>
<gene>
    <name evidence="1" type="ordered locus">Desdi_0625</name>
</gene>
<keyword evidence="2" id="KW-1185">Reference proteome</keyword>
<accession>L0F546</accession>
<dbReference type="Proteomes" id="UP000010797">
    <property type="component" value="Chromosome"/>
</dbReference>
<dbReference type="KEGG" id="ddl:Desdi_0625"/>
<evidence type="ECO:0000313" key="1">
    <source>
        <dbReference type="EMBL" id="AGA68155.1"/>
    </source>
</evidence>
<proteinExistence type="predicted"/>
<protein>
    <submittedName>
        <fullName evidence="1">Uncharacterized protein</fullName>
    </submittedName>
</protein>
<reference evidence="2" key="1">
    <citation type="submission" date="2012-02" db="EMBL/GenBank/DDBJ databases">
        <title>Complete sequence of Desulfitobacterium dichloroeliminans LMG P-21439.</title>
        <authorList>
            <person name="Lucas S."/>
            <person name="Han J."/>
            <person name="Lapidus A."/>
            <person name="Cheng J.-F."/>
            <person name="Goodwin L."/>
            <person name="Pitluck S."/>
            <person name="Peters L."/>
            <person name="Ovchinnikova G."/>
            <person name="Teshima H."/>
            <person name="Detter J.C."/>
            <person name="Han C."/>
            <person name="Tapia R."/>
            <person name="Land M."/>
            <person name="Hauser L."/>
            <person name="Kyrpides N."/>
            <person name="Ivanova N."/>
            <person name="Pagani I."/>
            <person name="Kruse T."/>
            <person name="de Vos W.M."/>
            <person name="Boon N."/>
            <person name="Smidt H."/>
            <person name="Woyke T."/>
        </authorList>
    </citation>
    <scope>NUCLEOTIDE SEQUENCE [LARGE SCALE GENOMIC DNA]</scope>
    <source>
        <strain evidence="2">LMG P-21439 / DCA1</strain>
    </source>
</reference>
<dbReference type="AlphaFoldDB" id="L0F546"/>
<organism evidence="1 2">
    <name type="scientific">Desulfitobacterium dichloroeliminans (strain LMG P-21439 / DCA1)</name>
    <dbReference type="NCBI Taxonomy" id="871963"/>
    <lineage>
        <taxon>Bacteria</taxon>
        <taxon>Bacillati</taxon>
        <taxon>Bacillota</taxon>
        <taxon>Clostridia</taxon>
        <taxon>Eubacteriales</taxon>
        <taxon>Desulfitobacteriaceae</taxon>
        <taxon>Desulfitobacterium</taxon>
    </lineage>
</organism>